<dbReference type="InterPro" id="IPR029068">
    <property type="entry name" value="Glyas_Bleomycin-R_OHBP_Dase"/>
</dbReference>
<proteinExistence type="predicted"/>
<comment type="caution">
    <text evidence="2">The sequence shown here is derived from an EMBL/GenBank/DDBJ whole genome shotgun (WGS) entry which is preliminary data.</text>
</comment>
<dbReference type="EMBL" id="JBHSDK010000061">
    <property type="protein sequence ID" value="MFC4337802.1"/>
    <property type="molecule type" value="Genomic_DNA"/>
</dbReference>
<gene>
    <name evidence="2" type="ORF">ACFPET_21645</name>
</gene>
<feature type="domain" description="VOC" evidence="1">
    <location>
        <begin position="16"/>
        <end position="130"/>
    </location>
</feature>
<dbReference type="InterPro" id="IPR037523">
    <property type="entry name" value="VOC_core"/>
</dbReference>
<dbReference type="SUPFAM" id="SSF54593">
    <property type="entry name" value="Glyoxalase/Bleomycin resistance protein/Dihydroxybiphenyl dioxygenase"/>
    <property type="match status" value="1"/>
</dbReference>
<name>A0ABV8U599_9ACTN</name>
<keyword evidence="3" id="KW-1185">Reference proteome</keyword>
<sequence>MNDYQSERGTSEFDYRLHHVQLSIPAGGEDRAREYYADVLGMTEVRKPPELEKNGGLWVRTDSLEIHLGIEPDYSPMVKAHPGIIVGDLDRLAARLEEKGCEVAWNSDFIGFRRFHTRDPFGNRLEFMMPQAS</sequence>
<accession>A0ABV8U599</accession>
<organism evidence="2 3">
    <name type="scientific">Salininema proteolyticum</name>
    <dbReference type="NCBI Taxonomy" id="1607685"/>
    <lineage>
        <taxon>Bacteria</taxon>
        <taxon>Bacillati</taxon>
        <taxon>Actinomycetota</taxon>
        <taxon>Actinomycetes</taxon>
        <taxon>Glycomycetales</taxon>
        <taxon>Glycomycetaceae</taxon>
        <taxon>Salininema</taxon>
    </lineage>
</organism>
<reference evidence="3" key="1">
    <citation type="journal article" date="2019" name="Int. J. Syst. Evol. Microbiol.">
        <title>The Global Catalogue of Microorganisms (GCM) 10K type strain sequencing project: providing services to taxonomists for standard genome sequencing and annotation.</title>
        <authorList>
            <consortium name="The Broad Institute Genomics Platform"/>
            <consortium name="The Broad Institute Genome Sequencing Center for Infectious Disease"/>
            <person name="Wu L."/>
            <person name="Ma J."/>
        </authorList>
    </citation>
    <scope>NUCLEOTIDE SEQUENCE [LARGE SCALE GENOMIC DNA]</scope>
    <source>
        <strain evidence="3">IBRC-M 10908</strain>
    </source>
</reference>
<dbReference type="Proteomes" id="UP001595823">
    <property type="component" value="Unassembled WGS sequence"/>
</dbReference>
<protein>
    <submittedName>
        <fullName evidence="2">VOC family protein</fullName>
    </submittedName>
</protein>
<dbReference type="Gene3D" id="3.10.180.10">
    <property type="entry name" value="2,3-Dihydroxybiphenyl 1,2-Dioxygenase, domain 1"/>
    <property type="match status" value="1"/>
</dbReference>
<dbReference type="InterPro" id="IPR004360">
    <property type="entry name" value="Glyas_Fos-R_dOase_dom"/>
</dbReference>
<dbReference type="PANTHER" id="PTHR39175:SF1">
    <property type="entry name" value="FAMILY PROTEIN, PUTATIVE (AFU_ORTHOLOGUE AFUA_3G15060)-RELATED"/>
    <property type="match status" value="1"/>
</dbReference>
<dbReference type="PROSITE" id="PS51819">
    <property type="entry name" value="VOC"/>
    <property type="match status" value="1"/>
</dbReference>
<evidence type="ECO:0000259" key="1">
    <source>
        <dbReference type="PROSITE" id="PS51819"/>
    </source>
</evidence>
<dbReference type="PANTHER" id="PTHR39175">
    <property type="entry name" value="FAMILY PROTEIN, PUTATIVE (AFU_ORTHOLOGUE AFUA_3G15060)-RELATED"/>
    <property type="match status" value="1"/>
</dbReference>
<evidence type="ECO:0000313" key="2">
    <source>
        <dbReference type="EMBL" id="MFC4337802.1"/>
    </source>
</evidence>
<evidence type="ECO:0000313" key="3">
    <source>
        <dbReference type="Proteomes" id="UP001595823"/>
    </source>
</evidence>
<dbReference type="RefSeq" id="WP_380625155.1">
    <property type="nucleotide sequence ID" value="NZ_JBHSDK010000061.1"/>
</dbReference>
<dbReference type="Pfam" id="PF00903">
    <property type="entry name" value="Glyoxalase"/>
    <property type="match status" value="1"/>
</dbReference>